<feature type="coiled-coil region" evidence="1">
    <location>
        <begin position="216"/>
        <end position="243"/>
    </location>
</feature>
<feature type="compositionally biased region" description="Basic and acidic residues" evidence="2">
    <location>
        <begin position="710"/>
        <end position="825"/>
    </location>
</feature>
<evidence type="ECO:0000256" key="2">
    <source>
        <dbReference type="SAM" id="MobiDB-lite"/>
    </source>
</evidence>
<feature type="compositionally biased region" description="Basic and acidic residues" evidence="2">
    <location>
        <begin position="856"/>
        <end position="868"/>
    </location>
</feature>
<sequence>MESESRRKGPRSPSADSDDSSHARRRRKYDRSPSPRRSRYRRSRSRDRRSRSSSRDRRRKESSRSQDNWKQQPPPPQSQSTVPNPSNSTGYVSAVHNQYQAPPPNTSQPPPPISAYNQGYNNYGYNYGTGYDYSYQQPAGYRSDYPPPNWQGSQVSYNNQQAPPPSSLTSQQESSRPIDSGSSGLVTSLTRPEDVKKEAAIAAEVKQQKATLAKQREEYVLKSATLQRELEILRQQCDEIGKEGGRENNRIIKENQKLQVEIQNKMKSIHNVIDMLTGIIGDEVTVDDLKSKFKLELSKRSRSPKEDFPKGKSPSPDRTSASDTDKESKAERDIRERRSSEDKPMYNFVHYDPEMHWCKVCDIFPKTAKEYLNHLHSNEHKEACLERKIVDMPWHERNGEGTEKEVPYYPGLPTKRTPIKGLQFFSGATAWYCKLCEYWIGDLHCASLHLKSKRHSENFSGFVEQNPHWETDWMADREKAFSEEKHKQIQLELQKQKDDDPPAKSKKSKKNKKKSKKAKKRRNRSSASDTSSESENSDTESDQDTTKSIRVAMRNKMKASTQAILNEEIDCHRIKLKGHNWSKAPQINQSPLPEQHPSEADDRQLLNSIRDKLKAQQEEDRKTRKVNQDKTMEEEEEDLQQESYSKKSEDLEAWGPKEPPKPFWIKKEEEKQSQQPITNKPIELPKPEEMPKPHMGFWTKQQVNMTVKPPENKSMDKEDERDRDRDRYKDDRDRKYSSRYERRSRRDRDRDRDRERDRDRDRDYYDDRRKRDRDRDSNDSPRRDRNWRDSSPKRNYEKYSKDRRGDDNSSNDESKFEKKSSDSKSKKGNVLSKKSAPQVAAKGKLPFIGRLPLFKKKAEEPKLPEKDITPLPYQQSKFEDTPKVPNEIINPPGVVHITKLATPLNLNNNGSATISLASKTINQPMKILVAPPPPVLNESKPTPQVVDMEIDDQSEETVIEEQPIVEQQKQQQTSSVSKLPLPPHPPPPLNRPPPSFTPNQQQQSVVHNRPPPTPVQSATPQFTPNRPPPPFMSNPPPFVQAPPRFPPRQAVPPPAAFMTTQPPPIPSAAGFVQNHPQNPPPPPPPLPSTMVDSSVAVVPPHSDVSDIPEPSEKRPADPSIPLPDDLQEALNIIFPKEETAETKQQQQQQQNQQESSLMYSSMYSMLGCVGYGPEYMDQPPPEIMQETEAEADTQPGPDDLRMLGIDEGDTIL</sequence>
<feature type="compositionally biased region" description="Pro residues" evidence="2">
    <location>
        <begin position="101"/>
        <end position="113"/>
    </location>
</feature>
<dbReference type="SMART" id="SM00451">
    <property type="entry name" value="ZnF_U1"/>
    <property type="match status" value="2"/>
</dbReference>
<dbReference type="EMBL" id="OZ034831">
    <property type="protein sequence ID" value="CAL1688030.1"/>
    <property type="molecule type" value="Genomic_DNA"/>
</dbReference>
<feature type="compositionally biased region" description="Low complexity" evidence="2">
    <location>
        <begin position="78"/>
        <end position="89"/>
    </location>
</feature>
<dbReference type="PANTHER" id="PTHR15577:SF2">
    <property type="entry name" value="ZINC FINGER PROTEIN 318"/>
    <property type="match status" value="1"/>
</dbReference>
<feature type="compositionally biased region" description="Polar residues" evidence="2">
    <location>
        <begin position="150"/>
        <end position="190"/>
    </location>
</feature>
<feature type="compositionally biased region" description="Basic and acidic residues" evidence="2">
    <location>
        <begin position="323"/>
        <end position="340"/>
    </location>
</feature>
<keyword evidence="1" id="KW-0175">Coiled coil</keyword>
<feature type="compositionally biased region" description="Low complexity" evidence="2">
    <location>
        <begin position="960"/>
        <end position="972"/>
    </location>
</feature>
<proteinExistence type="predicted"/>
<dbReference type="GO" id="GO:0005654">
    <property type="term" value="C:nucleoplasm"/>
    <property type="evidence" value="ECO:0007669"/>
    <property type="project" value="TreeGrafter"/>
</dbReference>
<feature type="compositionally biased region" description="Basic and acidic residues" evidence="2">
    <location>
        <begin position="300"/>
        <end position="310"/>
    </location>
</feature>
<feature type="region of interest" description="Disordered" evidence="2">
    <location>
        <begin position="484"/>
        <end position="546"/>
    </location>
</feature>
<reference evidence="4" key="1">
    <citation type="submission" date="2024-04" db="EMBL/GenBank/DDBJ databases">
        <authorList>
            <consortium name="Molecular Ecology Group"/>
        </authorList>
    </citation>
    <scope>NUCLEOTIDE SEQUENCE</scope>
</reference>
<feature type="region of interest" description="Disordered" evidence="2">
    <location>
        <begin position="138"/>
        <end position="191"/>
    </location>
</feature>
<dbReference type="PANTHER" id="PTHR15577">
    <property type="entry name" value="ZINC FINGER CONTAINING PROTEIN"/>
    <property type="match status" value="1"/>
</dbReference>
<feature type="compositionally biased region" description="Low complexity" evidence="2">
    <location>
        <begin position="525"/>
        <end position="534"/>
    </location>
</feature>
<feature type="compositionally biased region" description="Basic and acidic residues" evidence="2">
    <location>
        <begin position="683"/>
        <end position="692"/>
    </location>
</feature>
<feature type="region of interest" description="Disordered" evidence="2">
    <location>
        <begin position="1173"/>
        <end position="1212"/>
    </location>
</feature>
<dbReference type="GO" id="GO:0003676">
    <property type="term" value="F:nucleic acid binding"/>
    <property type="evidence" value="ECO:0007669"/>
    <property type="project" value="InterPro"/>
</dbReference>
<dbReference type="Proteomes" id="UP001497644">
    <property type="component" value="Chromosome 8"/>
</dbReference>
<feature type="compositionally biased region" description="Polar residues" evidence="2">
    <location>
        <begin position="997"/>
        <end position="1006"/>
    </location>
</feature>
<feature type="compositionally biased region" description="Low complexity" evidence="2">
    <location>
        <begin position="1144"/>
        <end position="1158"/>
    </location>
</feature>
<evidence type="ECO:0000313" key="4">
    <source>
        <dbReference type="EMBL" id="CAL1688030.1"/>
    </source>
</evidence>
<feature type="compositionally biased region" description="Basic residues" evidence="2">
    <location>
        <begin position="504"/>
        <end position="524"/>
    </location>
</feature>
<organism evidence="4 5">
    <name type="scientific">Lasius platythorax</name>
    <dbReference type="NCBI Taxonomy" id="488582"/>
    <lineage>
        <taxon>Eukaryota</taxon>
        <taxon>Metazoa</taxon>
        <taxon>Ecdysozoa</taxon>
        <taxon>Arthropoda</taxon>
        <taxon>Hexapoda</taxon>
        <taxon>Insecta</taxon>
        <taxon>Pterygota</taxon>
        <taxon>Neoptera</taxon>
        <taxon>Endopterygota</taxon>
        <taxon>Hymenoptera</taxon>
        <taxon>Apocrita</taxon>
        <taxon>Aculeata</taxon>
        <taxon>Formicoidea</taxon>
        <taxon>Formicidae</taxon>
        <taxon>Formicinae</taxon>
        <taxon>Lasius</taxon>
        <taxon>Lasius</taxon>
    </lineage>
</organism>
<dbReference type="GO" id="GO:0045893">
    <property type="term" value="P:positive regulation of DNA-templated transcription"/>
    <property type="evidence" value="ECO:0007669"/>
    <property type="project" value="TreeGrafter"/>
</dbReference>
<feature type="region of interest" description="Disordered" evidence="2">
    <location>
        <begin position="1"/>
        <end position="122"/>
    </location>
</feature>
<feature type="domain" description="U1-type" evidence="3">
    <location>
        <begin position="428"/>
        <end position="462"/>
    </location>
</feature>
<dbReference type="InterPro" id="IPR055309">
    <property type="entry name" value="Znf318-like"/>
</dbReference>
<evidence type="ECO:0000259" key="3">
    <source>
        <dbReference type="SMART" id="SM00451"/>
    </source>
</evidence>
<protein>
    <recommendedName>
        <fullName evidence="3">U1-type domain-containing protein</fullName>
    </recommendedName>
</protein>
<feature type="compositionally biased region" description="Basic residues" evidence="2">
    <location>
        <begin position="23"/>
        <end position="61"/>
    </location>
</feature>
<feature type="compositionally biased region" description="Pro residues" evidence="2">
    <location>
        <begin position="1077"/>
        <end position="1087"/>
    </location>
</feature>
<accession>A0AAV2P8V4</accession>
<feature type="compositionally biased region" description="Basic and acidic residues" evidence="2">
    <location>
        <begin position="596"/>
        <end position="631"/>
    </location>
</feature>
<feature type="region of interest" description="Disordered" evidence="2">
    <location>
        <begin position="951"/>
        <end position="1158"/>
    </location>
</feature>
<dbReference type="GO" id="GO:0045892">
    <property type="term" value="P:negative regulation of DNA-templated transcription"/>
    <property type="evidence" value="ECO:0007669"/>
    <property type="project" value="TreeGrafter"/>
</dbReference>
<dbReference type="InterPro" id="IPR003604">
    <property type="entry name" value="Matrin/U1-like-C_Znf_C2H2"/>
</dbReference>
<name>A0AAV2P8V4_9HYME</name>
<feature type="compositionally biased region" description="Polar residues" evidence="2">
    <location>
        <begin position="583"/>
        <end position="592"/>
    </location>
</feature>
<feature type="domain" description="U1-type" evidence="3">
    <location>
        <begin position="353"/>
        <end position="387"/>
    </location>
</feature>
<dbReference type="GO" id="GO:0008270">
    <property type="term" value="F:zinc ion binding"/>
    <property type="evidence" value="ECO:0007669"/>
    <property type="project" value="InterPro"/>
</dbReference>
<keyword evidence="5" id="KW-1185">Reference proteome</keyword>
<gene>
    <name evidence="4" type="ORF">LPLAT_LOCUS13177</name>
</gene>
<feature type="compositionally biased region" description="Basic and acidic residues" evidence="2">
    <location>
        <begin position="484"/>
        <end position="503"/>
    </location>
</feature>
<feature type="region of interest" description="Disordered" evidence="2">
    <location>
        <begin position="580"/>
        <end position="885"/>
    </location>
</feature>
<dbReference type="AlphaFoldDB" id="A0AAV2P8V4"/>
<feature type="region of interest" description="Disordered" evidence="2">
    <location>
        <begin position="300"/>
        <end position="340"/>
    </location>
</feature>
<evidence type="ECO:0000256" key="1">
    <source>
        <dbReference type="SAM" id="Coils"/>
    </source>
</evidence>
<feature type="compositionally biased region" description="Pro residues" evidence="2">
    <location>
        <begin position="1025"/>
        <end position="1066"/>
    </location>
</feature>
<evidence type="ECO:0000313" key="5">
    <source>
        <dbReference type="Proteomes" id="UP001497644"/>
    </source>
</evidence>
<feature type="compositionally biased region" description="Pro residues" evidence="2">
    <location>
        <begin position="980"/>
        <end position="996"/>
    </location>
</feature>